<evidence type="ECO:0000256" key="6">
    <source>
        <dbReference type="SAM" id="SignalP"/>
    </source>
</evidence>
<dbReference type="InterPro" id="IPR036383">
    <property type="entry name" value="TSP1_rpt_sf"/>
</dbReference>
<evidence type="ECO:0000256" key="1">
    <source>
        <dbReference type="ARBA" id="ARBA00004613"/>
    </source>
</evidence>
<evidence type="ECO:0000313" key="7">
    <source>
        <dbReference type="Proteomes" id="UP000887575"/>
    </source>
</evidence>
<accession>A0AAF3EXA9</accession>
<feature type="chain" id="PRO_5042150243" evidence="6">
    <location>
        <begin position="19"/>
        <end position="239"/>
    </location>
</feature>
<dbReference type="WBParaSite" id="MBELARI_LOCUS18844.2">
    <property type="protein sequence ID" value="MBELARI_LOCUS18844.2"/>
    <property type="gene ID" value="MBELARI_LOCUS18844"/>
</dbReference>
<evidence type="ECO:0000313" key="8">
    <source>
        <dbReference type="WBParaSite" id="MBELARI_LOCUS18844.2"/>
    </source>
</evidence>
<reference evidence="8" key="1">
    <citation type="submission" date="2024-02" db="UniProtKB">
        <authorList>
            <consortium name="WormBaseParasite"/>
        </authorList>
    </citation>
    <scope>IDENTIFICATION</scope>
</reference>
<feature type="signal peptide" evidence="6">
    <location>
        <begin position="1"/>
        <end position="18"/>
    </location>
</feature>
<name>A0AAF3EXA9_9BILA</name>
<evidence type="ECO:0000256" key="4">
    <source>
        <dbReference type="ARBA" id="ARBA00022737"/>
    </source>
</evidence>
<keyword evidence="5" id="KW-1015">Disulfide bond</keyword>
<dbReference type="PANTHER" id="PTHR22906:SF43">
    <property type="entry name" value="PROPERDIN"/>
    <property type="match status" value="1"/>
</dbReference>
<sequence length="239" mass="25229">MIWHLCAAIVAAIGMMMAYPIGQGAVPVSNTCDPCSNPVGSWGPWGQWSSCHSNTFAQQVVTRTRSCSTTYCPDGVREEEASCSSVQNDQPQQAQWGQWGGWSACSQSCGGGYQTRQRTCGCGVCQCQGSNTEQQACNNGACPCTTCYNPVPAPSPVCNTCYNPVPAPAPPVPVPVPQPAPAPPVPVPVPAPCTTCYNPVPAPSPCATCGPPQPYYNPYGNGKKKRELLISQMKANEKQ</sequence>
<dbReference type="AlphaFoldDB" id="A0AAF3EXA9"/>
<protein>
    <submittedName>
        <fullName evidence="8">Uncharacterized protein</fullName>
    </submittedName>
</protein>
<keyword evidence="7" id="KW-1185">Reference proteome</keyword>
<evidence type="ECO:0000256" key="2">
    <source>
        <dbReference type="ARBA" id="ARBA00022525"/>
    </source>
</evidence>
<organism evidence="7 8">
    <name type="scientific">Mesorhabditis belari</name>
    <dbReference type="NCBI Taxonomy" id="2138241"/>
    <lineage>
        <taxon>Eukaryota</taxon>
        <taxon>Metazoa</taxon>
        <taxon>Ecdysozoa</taxon>
        <taxon>Nematoda</taxon>
        <taxon>Chromadorea</taxon>
        <taxon>Rhabditida</taxon>
        <taxon>Rhabditina</taxon>
        <taxon>Rhabditomorpha</taxon>
        <taxon>Rhabditoidea</taxon>
        <taxon>Rhabditidae</taxon>
        <taxon>Mesorhabditinae</taxon>
        <taxon>Mesorhabditis</taxon>
    </lineage>
</organism>
<dbReference type="Gene3D" id="2.20.100.10">
    <property type="entry name" value="Thrombospondin type-1 (TSP1) repeat"/>
    <property type="match status" value="1"/>
</dbReference>
<keyword evidence="3 6" id="KW-0732">Signal</keyword>
<keyword evidence="2" id="KW-0964">Secreted</keyword>
<dbReference type="Proteomes" id="UP000887575">
    <property type="component" value="Unassembled WGS sequence"/>
</dbReference>
<dbReference type="PRINTS" id="PR01705">
    <property type="entry name" value="TSP1REPEAT"/>
</dbReference>
<dbReference type="PANTHER" id="PTHR22906">
    <property type="entry name" value="PROPERDIN"/>
    <property type="match status" value="1"/>
</dbReference>
<comment type="subcellular location">
    <subcellularLocation>
        <location evidence="1">Secreted</location>
    </subcellularLocation>
</comment>
<dbReference type="PROSITE" id="PS50092">
    <property type="entry name" value="TSP1"/>
    <property type="match status" value="1"/>
</dbReference>
<proteinExistence type="predicted"/>
<evidence type="ECO:0000256" key="3">
    <source>
        <dbReference type="ARBA" id="ARBA00022729"/>
    </source>
</evidence>
<evidence type="ECO:0000256" key="5">
    <source>
        <dbReference type="ARBA" id="ARBA00023157"/>
    </source>
</evidence>
<dbReference type="InterPro" id="IPR000884">
    <property type="entry name" value="TSP1_rpt"/>
</dbReference>
<dbReference type="Pfam" id="PF00090">
    <property type="entry name" value="TSP_1"/>
    <property type="match status" value="1"/>
</dbReference>
<keyword evidence="4" id="KW-0677">Repeat</keyword>
<dbReference type="SUPFAM" id="SSF82895">
    <property type="entry name" value="TSP-1 type 1 repeat"/>
    <property type="match status" value="1"/>
</dbReference>
<dbReference type="InterPro" id="IPR052065">
    <property type="entry name" value="Compl_asym_regulator"/>
</dbReference>
<dbReference type="SMART" id="SM00209">
    <property type="entry name" value="TSP1"/>
    <property type="match status" value="2"/>
</dbReference>